<evidence type="ECO:0000259" key="3">
    <source>
        <dbReference type="Pfam" id="PF23469"/>
    </source>
</evidence>
<dbReference type="GO" id="GO:0005634">
    <property type="term" value="C:nucleus"/>
    <property type="evidence" value="ECO:0007669"/>
    <property type="project" value="InterPro"/>
</dbReference>
<dbReference type="PANTHER" id="PTHR15744:SF0">
    <property type="entry name" value="KH HOMOLOGY DOMAIN-CONTAINING PROTEIN 4"/>
    <property type="match status" value="1"/>
</dbReference>
<feature type="domain" description="KHDC4/BBP-like KH-domain type I" evidence="2">
    <location>
        <begin position="219"/>
        <end position="286"/>
    </location>
</feature>
<dbReference type="Pfam" id="PF23469">
    <property type="entry name" value="KH_12"/>
    <property type="match status" value="1"/>
</dbReference>
<dbReference type="Pfam" id="PF22675">
    <property type="entry name" value="KH-I_KHDC4-BBP"/>
    <property type="match status" value="1"/>
</dbReference>
<reference evidence="4" key="1">
    <citation type="submission" date="2015-08" db="EMBL/GenBank/DDBJ databases">
        <authorList>
            <person name="Babu N.S."/>
            <person name="Beckwith C.J."/>
            <person name="Beseler K.G."/>
            <person name="Brison A."/>
            <person name="Carone J.V."/>
            <person name="Caskin T.P."/>
            <person name="Diamond M."/>
            <person name="Durham M.E."/>
            <person name="Foxe J.M."/>
            <person name="Go M."/>
            <person name="Henderson B.A."/>
            <person name="Jones I.B."/>
            <person name="McGettigan J.A."/>
            <person name="Micheletti S.J."/>
            <person name="Nasrallah M.E."/>
            <person name="Ortiz D."/>
            <person name="Piller C.R."/>
            <person name="Privatt S.R."/>
            <person name="Schneider S.L."/>
            <person name="Sharp S."/>
            <person name="Smith T.C."/>
            <person name="Stanton J.D."/>
            <person name="Ullery H.E."/>
            <person name="Wilson R.J."/>
            <person name="Serrano M.G."/>
            <person name="Buck G."/>
            <person name="Lee V."/>
            <person name="Wang Y."/>
            <person name="Carvalho R."/>
            <person name="Voegtly L."/>
            <person name="Shi R."/>
            <person name="Duckworth R."/>
            <person name="Johnson A."/>
            <person name="Loviza R."/>
            <person name="Walstead R."/>
            <person name="Shah Z."/>
            <person name="Kiflezghi M."/>
            <person name="Wade K."/>
            <person name="Ball S.L."/>
            <person name="Bradley K.W."/>
            <person name="Asai D.J."/>
            <person name="Bowman C.A."/>
            <person name="Russell D.A."/>
            <person name="Pope W.H."/>
            <person name="Jacobs-Sera D."/>
            <person name="Hendrix R.W."/>
            <person name="Hatfull G.F."/>
        </authorList>
    </citation>
    <scope>NUCLEOTIDE SEQUENCE</scope>
</reference>
<dbReference type="InterPro" id="IPR056149">
    <property type="entry name" value="PRP5/DDX46/KHDC4_KH"/>
</dbReference>
<evidence type="ECO:0000313" key="4">
    <source>
        <dbReference type="EMBL" id="JAT71663.1"/>
    </source>
</evidence>
<organism evidence="4">
    <name type="scientific">Auxenochlorella protothecoides</name>
    <name type="common">Green microalga</name>
    <name type="synonym">Chlorella protothecoides</name>
    <dbReference type="NCBI Taxonomy" id="3075"/>
    <lineage>
        <taxon>Eukaryota</taxon>
        <taxon>Viridiplantae</taxon>
        <taxon>Chlorophyta</taxon>
        <taxon>core chlorophytes</taxon>
        <taxon>Trebouxiophyceae</taxon>
        <taxon>Chlorellales</taxon>
        <taxon>Chlorellaceae</taxon>
        <taxon>Auxenochlorella</taxon>
    </lineage>
</organism>
<evidence type="ECO:0000256" key="1">
    <source>
        <dbReference type="SAM" id="MobiDB-lite"/>
    </source>
</evidence>
<feature type="region of interest" description="Disordered" evidence="1">
    <location>
        <begin position="1"/>
        <end position="30"/>
    </location>
</feature>
<accession>A0A1D1ZY94</accession>
<proteinExistence type="predicted"/>
<feature type="region of interest" description="Disordered" evidence="1">
    <location>
        <begin position="49"/>
        <end position="75"/>
    </location>
</feature>
<gene>
    <name evidence="4" type="ORF">g.5149</name>
</gene>
<dbReference type="AlphaFoldDB" id="A0A1D1ZY94"/>
<sequence>MAANGAAPRQKRRKWDVEEPQASQPVDVARSIQESAAAAARIIAQQALNRLGPSNPAPRAGTPAPKPEASAAHPSASFTDISINASEPHHRAHLSKRSTLDSIEQRWGVSVVAKGRYYPPGVVPPTGSDPPIFLRIAPGTELVKKDVASRLSACAAAAADLEALLRGKPLPGAPPTLPHSSQPHVSTAPLPAQDASPYPISGPGFHCLYLGIPASCPASWDLAGRVRGPNNAYLGHIASACACVAALRGAGSATVPETREPLHVFLAAGDGAALEKARGLTTSLIDTVRADFVTAFPGLPRPPGSGSYLPPLPPPPVPMPVSVPTGVVGEPPRPQQGHHRAVPPPPYGTVLPPQYAAVPPPQYAAVPPPQYAAVPPPQYAVGPPLHPAAGPPAGANLPRSHQQTSQCASAHPPVACTAPPAVRDTHLDTGHMAAPAARKRRFSEAPAPDSRAPQVPSAPTYYATASASHPAALPEKAANEGTATVLSADSAVLPGMESYLEGAPP</sequence>
<evidence type="ECO:0008006" key="5">
    <source>
        <dbReference type="Google" id="ProtNLM"/>
    </source>
</evidence>
<name>A0A1D1ZY94_AUXPR</name>
<feature type="region of interest" description="Disordered" evidence="1">
    <location>
        <begin position="382"/>
        <end position="457"/>
    </location>
</feature>
<dbReference type="EMBL" id="GDKF01006959">
    <property type="protein sequence ID" value="JAT71663.1"/>
    <property type="molecule type" value="Transcribed_RNA"/>
</dbReference>
<dbReference type="InterPro" id="IPR031121">
    <property type="entry name" value="RIK/BLOM7"/>
</dbReference>
<dbReference type="GO" id="GO:0003723">
    <property type="term" value="F:RNA binding"/>
    <property type="evidence" value="ECO:0007669"/>
    <property type="project" value="InterPro"/>
</dbReference>
<dbReference type="InterPro" id="IPR055256">
    <property type="entry name" value="KH_1_KHDC4/BBP-like"/>
</dbReference>
<dbReference type="Gene3D" id="3.30.1370.10">
    <property type="entry name" value="K Homology domain, type 1"/>
    <property type="match status" value="1"/>
</dbReference>
<protein>
    <recommendedName>
        <fullName evidence="5">Protein RIK</fullName>
    </recommendedName>
</protein>
<feature type="domain" description="ATP-dependent RNA helicase PRP5/DDX46/KHDC4 KH" evidence="3">
    <location>
        <begin position="79"/>
        <end position="168"/>
    </location>
</feature>
<dbReference type="InterPro" id="IPR036612">
    <property type="entry name" value="KH_dom_type_1_sf"/>
</dbReference>
<evidence type="ECO:0000259" key="2">
    <source>
        <dbReference type="Pfam" id="PF22675"/>
    </source>
</evidence>
<feature type="compositionally biased region" description="Polar residues" evidence="1">
    <location>
        <begin position="399"/>
        <end position="408"/>
    </location>
</feature>
<dbReference type="PANTHER" id="PTHR15744">
    <property type="entry name" value="BLOM7"/>
    <property type="match status" value="1"/>
</dbReference>
<feature type="region of interest" description="Disordered" evidence="1">
    <location>
        <begin position="169"/>
        <end position="188"/>
    </location>
</feature>